<proteinExistence type="predicted"/>
<dbReference type="EMBL" id="JBBMFS010000008">
    <property type="protein sequence ID" value="MEQ2555359.1"/>
    <property type="molecule type" value="Genomic_DNA"/>
</dbReference>
<dbReference type="InterPro" id="IPR001296">
    <property type="entry name" value="Glyco_trans_1"/>
</dbReference>
<evidence type="ECO:0000259" key="2">
    <source>
        <dbReference type="Pfam" id="PF00534"/>
    </source>
</evidence>
<evidence type="ECO:0000313" key="4">
    <source>
        <dbReference type="Proteomes" id="UP001546774"/>
    </source>
</evidence>
<evidence type="ECO:0000313" key="3">
    <source>
        <dbReference type="EMBL" id="MEQ2555359.1"/>
    </source>
</evidence>
<dbReference type="Gene3D" id="3.40.50.2000">
    <property type="entry name" value="Glycogen Phosphorylase B"/>
    <property type="match status" value="1"/>
</dbReference>
<dbReference type="Pfam" id="PF00534">
    <property type="entry name" value="Glycos_transf_1"/>
    <property type="match status" value="1"/>
</dbReference>
<keyword evidence="4" id="KW-1185">Reference proteome</keyword>
<protein>
    <submittedName>
        <fullName evidence="3">Glycosyltransferase family 1 protein</fullName>
    </submittedName>
</protein>
<gene>
    <name evidence="3" type="ORF">WMO37_10120</name>
</gene>
<dbReference type="SUPFAM" id="SSF53756">
    <property type="entry name" value="UDP-Glycosyltransferase/glycogen phosphorylase"/>
    <property type="match status" value="1"/>
</dbReference>
<keyword evidence="1" id="KW-0808">Transferase</keyword>
<reference evidence="3" key="1">
    <citation type="submission" date="2024-03" db="EMBL/GenBank/DDBJ databases">
        <title>Human intestinal bacterial collection.</title>
        <authorList>
            <person name="Pauvert C."/>
            <person name="Hitch T.C.A."/>
            <person name="Clavel T."/>
        </authorList>
    </citation>
    <scope>NUCLEOTIDE SEQUENCE [LARGE SCALE GENOMIC DNA]</scope>
    <source>
        <strain evidence="3">CLA-AA-H89B</strain>
    </source>
</reference>
<dbReference type="CDD" id="cd03809">
    <property type="entry name" value="GT4_MtfB-like"/>
    <property type="match status" value="1"/>
</dbReference>
<evidence type="ECO:0000256" key="1">
    <source>
        <dbReference type="ARBA" id="ARBA00022679"/>
    </source>
</evidence>
<dbReference type="PANTHER" id="PTHR46401:SF2">
    <property type="entry name" value="GLYCOSYLTRANSFERASE WBBK-RELATED"/>
    <property type="match status" value="1"/>
</dbReference>
<feature type="domain" description="Glycosyl transferase family 1" evidence="2">
    <location>
        <begin position="185"/>
        <end position="331"/>
    </location>
</feature>
<dbReference type="Proteomes" id="UP001546774">
    <property type="component" value="Unassembled WGS sequence"/>
</dbReference>
<name>A0ABV1H6M6_9FIRM</name>
<accession>A0ABV1H6M6</accession>
<organism evidence="3 4">
    <name type="scientific">Lachnospira intestinalis</name>
    <dbReference type="NCBI Taxonomy" id="3133158"/>
    <lineage>
        <taxon>Bacteria</taxon>
        <taxon>Bacillati</taxon>
        <taxon>Bacillota</taxon>
        <taxon>Clostridia</taxon>
        <taxon>Lachnospirales</taxon>
        <taxon>Lachnospiraceae</taxon>
        <taxon>Lachnospira</taxon>
    </lineage>
</organism>
<sequence length="364" mass="42110">MKIAVDARTLGSRPSGVGMYLNDFLKVLMKYREFEFVLLSDVAESEYIRYFMEKGIPVITQGKAVYRSAGVYSYFSFIQKQLNEIQPDLFWEVNTIIPIRLKGNFKTMITIHDMFPIEYVEYFGIVYSLYFKHNLAKTLRNTDMILYNSIQTKKTTEKLFPAARKIANCNAYIIANPLKDTWETTDKGYFLYVGNMEKRKGVDLLLKGYRRYRELGGTKELILAGKMQEDDIDSLLKQTMAQTKGITYLDYVTHDKKHQLFADCSCFVFPSKAEGFGMPLIEVMKFGKPMIVGNLDIYDEIIGQHGDRFDLNGTEQHQIDNLAEKMLHFNSNVDEEAYKEIIAKYAPEKLGRIVRDFILTIQKG</sequence>
<dbReference type="PANTHER" id="PTHR46401">
    <property type="entry name" value="GLYCOSYLTRANSFERASE WBBK-RELATED"/>
    <property type="match status" value="1"/>
</dbReference>
<comment type="caution">
    <text evidence="3">The sequence shown here is derived from an EMBL/GenBank/DDBJ whole genome shotgun (WGS) entry which is preliminary data.</text>
</comment>